<dbReference type="Proteomes" id="UP000067626">
    <property type="component" value="Chromosome"/>
</dbReference>
<organism evidence="1 2">
    <name type="scientific">Chondromyces crocatus</name>
    <dbReference type="NCBI Taxonomy" id="52"/>
    <lineage>
        <taxon>Bacteria</taxon>
        <taxon>Pseudomonadati</taxon>
        <taxon>Myxococcota</taxon>
        <taxon>Polyangia</taxon>
        <taxon>Polyangiales</taxon>
        <taxon>Polyangiaceae</taxon>
        <taxon>Chondromyces</taxon>
    </lineage>
</organism>
<dbReference type="InterPro" id="IPR053158">
    <property type="entry name" value="CapK_Type1_Caps_Biosynth"/>
</dbReference>
<evidence type="ECO:0000313" key="1">
    <source>
        <dbReference type="EMBL" id="AKT36020.1"/>
    </source>
</evidence>
<dbReference type="STRING" id="52.CMC5_001320"/>
<keyword evidence="2" id="KW-1185">Reference proteome</keyword>
<dbReference type="EMBL" id="CP012159">
    <property type="protein sequence ID" value="AKT36020.1"/>
    <property type="molecule type" value="Genomic_DNA"/>
</dbReference>
<protein>
    <submittedName>
        <fullName evidence="1">Capsule biosynthesis protein CapK</fullName>
    </submittedName>
</protein>
<accession>A0A0K1E563</accession>
<sequence length="457" mass="52277">MYASLFRNVLFPLYETRLRGRETLTRLQELERSQWRPEHELRDLSFRRMVEAIRFAEQHVPLYRRRFAEYGVRARDVQSPDDLLRFPLLTKDDIRKHAKELVAEGFQGRMYQSGTGGSTGQPIQFAYDHRTYEARIAAAMRADGWAGASPGERELHLWSRATTAETPLRKAKRRVHETVLRKRMVCAWDLNVTQLAALCDSIEEFDPKVIISYPTPLYYLARHALETGRRLPSPRGIITSAERLFQHQREVIERAFGAKIFDRYGCREVMLIASECERHEGKHINLENVHVEILRNGRHAGAGEPGEVILTDLHCRSMPLIRYKNEDIATYASAPCTCGRGMPMLASVEGRVLDMIVGPEGQLLAGEFFPHLLKDYTDVARFQVHQDRSRTITIRLVPNGGWSHETPARVERAAREFLGERAAIQVVVVDDIPLTPGGKYRLTVSEIPVELEREATA</sequence>
<dbReference type="InterPro" id="IPR042099">
    <property type="entry name" value="ANL_N_sf"/>
</dbReference>
<dbReference type="PANTHER" id="PTHR36932">
    <property type="entry name" value="CAPSULAR POLYSACCHARIDE BIOSYNTHESIS PROTEIN"/>
    <property type="match status" value="1"/>
</dbReference>
<reference evidence="1 2" key="1">
    <citation type="submission" date="2015-07" db="EMBL/GenBank/DDBJ databases">
        <title>Genome analysis of myxobacterium Chondromyces crocatus Cm c5 reveals a high potential for natural compound synthesis and the genetic basis for the loss of fruiting body formation.</title>
        <authorList>
            <person name="Zaburannyi N."/>
            <person name="Bunk B."/>
            <person name="Maier J."/>
            <person name="Overmann J."/>
            <person name="Mueller R."/>
        </authorList>
    </citation>
    <scope>NUCLEOTIDE SEQUENCE [LARGE SCALE GENOMIC DNA]</scope>
    <source>
        <strain evidence="1 2">Cm c5</strain>
    </source>
</reference>
<name>A0A0K1E563_CHOCO</name>
<evidence type="ECO:0000313" key="2">
    <source>
        <dbReference type="Proteomes" id="UP000067626"/>
    </source>
</evidence>
<dbReference type="PANTHER" id="PTHR36932:SF1">
    <property type="entry name" value="CAPSULAR POLYSACCHARIDE BIOSYNTHESIS PROTEIN"/>
    <property type="match status" value="1"/>
</dbReference>
<dbReference type="SUPFAM" id="SSF56801">
    <property type="entry name" value="Acetyl-CoA synthetase-like"/>
    <property type="match status" value="1"/>
</dbReference>
<dbReference type="OrthoDB" id="5484550at2"/>
<dbReference type="Gene3D" id="3.40.50.12780">
    <property type="entry name" value="N-terminal domain of ligase-like"/>
    <property type="match status" value="1"/>
</dbReference>
<proteinExistence type="predicted"/>
<gene>
    <name evidence="1" type="primary">capK</name>
    <name evidence="1" type="ORF">CMC5_001320</name>
</gene>
<dbReference type="KEGG" id="ccro:CMC5_001320"/>
<dbReference type="AlphaFoldDB" id="A0A0K1E563"/>